<dbReference type="GO" id="GO:0006412">
    <property type="term" value="P:translation"/>
    <property type="evidence" value="ECO:0007669"/>
    <property type="project" value="InterPro"/>
</dbReference>
<dbReference type="SUPFAM" id="SSF55129">
    <property type="entry name" value="Ribosomal protein L30p/L7e"/>
    <property type="match status" value="1"/>
</dbReference>
<dbReference type="AlphaFoldDB" id="A0A9P0CFT3"/>
<sequence>MSLLKVVTYTKTVVRNISKRQFEWYGEGIHYPGFKYYPRDPTTFKDPPYNPTKLFRVERIKPLKGAPYWEKHIIKEFQLDGKTNSYVILKNIPENNQRLWKVKHLLKIVPITFPDGFPKNDDVTCLKENGELRIVKKVSSEQETKLRISEEFKKDLKRIDGDTLRRQSRIKWLSGWNQP</sequence>
<dbReference type="Pfam" id="PF00327">
    <property type="entry name" value="Ribosomal_L30"/>
    <property type="match status" value="1"/>
</dbReference>
<dbReference type="FunFam" id="3.30.1390.20:FF:000005">
    <property type="entry name" value="39S ribosomal protein L30, mitochondrial"/>
    <property type="match status" value="1"/>
</dbReference>
<dbReference type="EMBL" id="OV651822">
    <property type="protein sequence ID" value="CAH1100531.1"/>
    <property type="molecule type" value="Genomic_DNA"/>
</dbReference>
<keyword evidence="6" id="KW-0687">Ribonucleoprotein</keyword>
<dbReference type="OrthoDB" id="9973389at2759"/>
<keyword evidence="11" id="KW-1185">Reference proteome</keyword>
<evidence type="ECO:0000256" key="1">
    <source>
        <dbReference type="ARBA" id="ARBA00004173"/>
    </source>
</evidence>
<dbReference type="GO" id="GO:0005743">
    <property type="term" value="C:mitochondrial inner membrane"/>
    <property type="evidence" value="ECO:0007669"/>
    <property type="project" value="UniProtKB-ARBA"/>
</dbReference>
<organism evidence="10 11">
    <name type="scientific">Psylliodes chrysocephalus</name>
    <dbReference type="NCBI Taxonomy" id="3402493"/>
    <lineage>
        <taxon>Eukaryota</taxon>
        <taxon>Metazoa</taxon>
        <taxon>Ecdysozoa</taxon>
        <taxon>Arthropoda</taxon>
        <taxon>Hexapoda</taxon>
        <taxon>Insecta</taxon>
        <taxon>Pterygota</taxon>
        <taxon>Neoptera</taxon>
        <taxon>Endopterygota</taxon>
        <taxon>Coleoptera</taxon>
        <taxon>Polyphaga</taxon>
        <taxon>Cucujiformia</taxon>
        <taxon>Chrysomeloidea</taxon>
        <taxon>Chrysomelidae</taxon>
        <taxon>Galerucinae</taxon>
        <taxon>Alticini</taxon>
        <taxon>Psylliodes</taxon>
    </lineage>
</organism>
<dbReference type="PANTHER" id="PTHR15892:SF2">
    <property type="entry name" value="LARGE RIBOSOMAL SUBUNIT PROTEIN UL30M"/>
    <property type="match status" value="1"/>
</dbReference>
<evidence type="ECO:0000259" key="9">
    <source>
        <dbReference type="Pfam" id="PF00327"/>
    </source>
</evidence>
<dbReference type="InterPro" id="IPR005996">
    <property type="entry name" value="Ribosomal_uL30_bac-type"/>
</dbReference>
<protein>
    <recommendedName>
        <fullName evidence="7">Large ribosomal subunit protein uL30m</fullName>
    </recommendedName>
    <alternativeName>
        <fullName evidence="8">39S ribosomal protein L30, mitochondrial</fullName>
    </alternativeName>
</protein>
<dbReference type="InterPro" id="IPR016082">
    <property type="entry name" value="Ribosomal_uL30_ferredoxin-like"/>
</dbReference>
<dbReference type="InterPro" id="IPR036919">
    <property type="entry name" value="Ribo_uL30_ferredoxin-like_sf"/>
</dbReference>
<evidence type="ECO:0000313" key="10">
    <source>
        <dbReference type="EMBL" id="CAH1100531.1"/>
    </source>
</evidence>
<reference evidence="10" key="1">
    <citation type="submission" date="2022-01" db="EMBL/GenBank/DDBJ databases">
        <authorList>
            <person name="King R."/>
        </authorList>
    </citation>
    <scope>NUCLEOTIDE SEQUENCE</scope>
</reference>
<evidence type="ECO:0000256" key="4">
    <source>
        <dbReference type="ARBA" id="ARBA00022980"/>
    </source>
</evidence>
<keyword evidence="3" id="KW-0809">Transit peptide</keyword>
<proteinExistence type="inferred from homology"/>
<comment type="subcellular location">
    <subcellularLocation>
        <location evidence="1">Mitochondrion</location>
    </subcellularLocation>
</comment>
<dbReference type="Gene3D" id="3.30.1390.20">
    <property type="entry name" value="Ribosomal protein L30, ferredoxin-like fold domain"/>
    <property type="match status" value="1"/>
</dbReference>
<evidence type="ECO:0000256" key="8">
    <source>
        <dbReference type="ARBA" id="ARBA00035356"/>
    </source>
</evidence>
<dbReference type="PANTHER" id="PTHR15892">
    <property type="entry name" value="MITOCHONDRIAL RIBOSOMAL PROTEIN L30"/>
    <property type="match status" value="1"/>
</dbReference>
<evidence type="ECO:0000256" key="6">
    <source>
        <dbReference type="ARBA" id="ARBA00023274"/>
    </source>
</evidence>
<comment type="similarity">
    <text evidence="2">Belongs to the universal ribosomal protein uL30 family.</text>
</comment>
<evidence type="ECO:0000256" key="2">
    <source>
        <dbReference type="ARBA" id="ARBA00007594"/>
    </source>
</evidence>
<gene>
    <name evidence="10" type="ORF">PSYICH_LOCUS1897</name>
</gene>
<dbReference type="GO" id="GO:0015934">
    <property type="term" value="C:large ribosomal subunit"/>
    <property type="evidence" value="ECO:0007669"/>
    <property type="project" value="InterPro"/>
</dbReference>
<evidence type="ECO:0000313" key="11">
    <source>
        <dbReference type="Proteomes" id="UP001153636"/>
    </source>
</evidence>
<feature type="domain" description="Large ribosomal subunit protein uL30-like ferredoxin-like fold" evidence="9">
    <location>
        <begin position="55"/>
        <end position="105"/>
    </location>
</feature>
<dbReference type="GO" id="GO:0003735">
    <property type="term" value="F:structural constituent of ribosome"/>
    <property type="evidence" value="ECO:0007669"/>
    <property type="project" value="InterPro"/>
</dbReference>
<keyword evidence="4" id="KW-0689">Ribosomal protein</keyword>
<evidence type="ECO:0000256" key="7">
    <source>
        <dbReference type="ARBA" id="ARBA00035281"/>
    </source>
</evidence>
<accession>A0A9P0CFT3</accession>
<keyword evidence="5" id="KW-0496">Mitochondrion</keyword>
<evidence type="ECO:0000256" key="5">
    <source>
        <dbReference type="ARBA" id="ARBA00023128"/>
    </source>
</evidence>
<evidence type="ECO:0000256" key="3">
    <source>
        <dbReference type="ARBA" id="ARBA00022946"/>
    </source>
</evidence>
<name>A0A9P0CFT3_9CUCU</name>
<dbReference type="Proteomes" id="UP001153636">
    <property type="component" value="Chromosome 10"/>
</dbReference>